<dbReference type="AlphaFoldDB" id="A0A6H5FV02"/>
<organism evidence="2 3">
    <name type="scientific">Nesidiocoris tenuis</name>
    <dbReference type="NCBI Taxonomy" id="355587"/>
    <lineage>
        <taxon>Eukaryota</taxon>
        <taxon>Metazoa</taxon>
        <taxon>Ecdysozoa</taxon>
        <taxon>Arthropoda</taxon>
        <taxon>Hexapoda</taxon>
        <taxon>Insecta</taxon>
        <taxon>Pterygota</taxon>
        <taxon>Neoptera</taxon>
        <taxon>Paraneoptera</taxon>
        <taxon>Hemiptera</taxon>
        <taxon>Heteroptera</taxon>
        <taxon>Panheteroptera</taxon>
        <taxon>Cimicomorpha</taxon>
        <taxon>Miridae</taxon>
        <taxon>Dicyphina</taxon>
        <taxon>Nesidiocoris</taxon>
    </lineage>
</organism>
<feature type="non-terminal residue" evidence="2">
    <location>
        <position position="56"/>
    </location>
</feature>
<evidence type="ECO:0000313" key="2">
    <source>
        <dbReference type="EMBL" id="CAA9993481.1"/>
    </source>
</evidence>
<name>A0A6H5FV02_9HEMI</name>
<evidence type="ECO:0000256" key="1">
    <source>
        <dbReference type="SAM" id="MobiDB-lite"/>
    </source>
</evidence>
<sequence length="56" mass="6623">MVSIAVVKAICRPEERRFLKGRSQLSPTPMRLRVTRSMGTAFYSPTTRRRSDRRRR</sequence>
<feature type="region of interest" description="Disordered" evidence="1">
    <location>
        <begin position="36"/>
        <end position="56"/>
    </location>
</feature>
<gene>
    <name evidence="2" type="ORF">NTEN_LOCUS436</name>
</gene>
<reference evidence="2 3" key="1">
    <citation type="submission" date="2020-02" db="EMBL/GenBank/DDBJ databases">
        <authorList>
            <person name="Ferguson B K."/>
        </authorList>
    </citation>
    <scope>NUCLEOTIDE SEQUENCE [LARGE SCALE GENOMIC DNA]</scope>
</reference>
<proteinExistence type="predicted"/>
<dbReference type="Proteomes" id="UP000479000">
    <property type="component" value="Unassembled WGS sequence"/>
</dbReference>
<feature type="compositionally biased region" description="Basic residues" evidence="1">
    <location>
        <begin position="47"/>
        <end position="56"/>
    </location>
</feature>
<protein>
    <submittedName>
        <fullName evidence="2">Uncharacterized protein</fullName>
    </submittedName>
</protein>
<keyword evidence="3" id="KW-1185">Reference proteome</keyword>
<accession>A0A6H5FV02</accession>
<evidence type="ECO:0000313" key="3">
    <source>
        <dbReference type="Proteomes" id="UP000479000"/>
    </source>
</evidence>
<dbReference type="EMBL" id="CADCXU010000540">
    <property type="protein sequence ID" value="CAA9993481.1"/>
    <property type="molecule type" value="Genomic_DNA"/>
</dbReference>